<keyword evidence="3 6" id="KW-0812">Transmembrane</keyword>
<comment type="subcellular location">
    <subcellularLocation>
        <location evidence="1">Membrane</location>
        <topology evidence="1">Multi-pass membrane protein</topology>
    </subcellularLocation>
</comment>
<feature type="transmembrane region" description="Helical" evidence="6">
    <location>
        <begin position="188"/>
        <end position="205"/>
    </location>
</feature>
<evidence type="ECO:0008006" key="9">
    <source>
        <dbReference type="Google" id="ProtNLM"/>
    </source>
</evidence>
<organism evidence="7 8">
    <name type="scientific">Trichoderma ghanense</name>
    <dbReference type="NCBI Taxonomy" id="65468"/>
    <lineage>
        <taxon>Eukaryota</taxon>
        <taxon>Fungi</taxon>
        <taxon>Dikarya</taxon>
        <taxon>Ascomycota</taxon>
        <taxon>Pezizomycotina</taxon>
        <taxon>Sordariomycetes</taxon>
        <taxon>Hypocreomycetidae</taxon>
        <taxon>Hypocreales</taxon>
        <taxon>Hypocreaceae</taxon>
        <taxon>Trichoderma</taxon>
    </lineage>
</organism>
<evidence type="ECO:0000256" key="3">
    <source>
        <dbReference type="ARBA" id="ARBA00022692"/>
    </source>
</evidence>
<protein>
    <recommendedName>
        <fullName evidence="9">Major facilitator superfamily (MFS) profile domain-containing protein</fullName>
    </recommendedName>
</protein>
<evidence type="ECO:0000313" key="8">
    <source>
        <dbReference type="Proteomes" id="UP001642720"/>
    </source>
</evidence>
<name>A0ABY2GVT6_9HYPO</name>
<evidence type="ECO:0000313" key="7">
    <source>
        <dbReference type="EMBL" id="TFB00063.1"/>
    </source>
</evidence>
<gene>
    <name evidence="7" type="ORF">CCMA1212_008132</name>
</gene>
<evidence type="ECO:0000256" key="4">
    <source>
        <dbReference type="ARBA" id="ARBA00022989"/>
    </source>
</evidence>
<keyword evidence="4 6" id="KW-1133">Transmembrane helix</keyword>
<sequence length="206" mass="23571">MAEPEKRVEDDPVIDYESNDQGAATFQDDDFDFTPEQQRRLIRRIDDCLVVANIANLVFFTTYTIFRAPFTIHIRKISPRVHLALITLFWGAVVHRIQRDRGDGKVLPFNLQKFLSAGKDWKVWVYAMILFNSTTLTSSLAYTLPLILSRSLNFSISESQCLVVLPYVFACIYMFCGASLGDKFRLRRPIIILNLTLCLIGVPIMA</sequence>
<evidence type="ECO:0000256" key="2">
    <source>
        <dbReference type="ARBA" id="ARBA00022448"/>
    </source>
</evidence>
<dbReference type="SUPFAM" id="SSF103473">
    <property type="entry name" value="MFS general substrate transporter"/>
    <property type="match status" value="1"/>
</dbReference>
<dbReference type="Gene3D" id="1.20.1250.20">
    <property type="entry name" value="MFS general substrate transporter like domains"/>
    <property type="match status" value="1"/>
</dbReference>
<feature type="transmembrane region" description="Helical" evidence="6">
    <location>
        <begin position="77"/>
        <end position="95"/>
    </location>
</feature>
<dbReference type="InterPro" id="IPR036259">
    <property type="entry name" value="MFS_trans_sf"/>
</dbReference>
<dbReference type="Proteomes" id="UP001642720">
    <property type="component" value="Unassembled WGS sequence"/>
</dbReference>
<keyword evidence="8" id="KW-1185">Reference proteome</keyword>
<dbReference type="EMBL" id="PPTA01000012">
    <property type="protein sequence ID" value="TFB00063.1"/>
    <property type="molecule type" value="Genomic_DNA"/>
</dbReference>
<comment type="caution">
    <text evidence="7">The sequence shown here is derived from an EMBL/GenBank/DDBJ whole genome shotgun (WGS) entry which is preliminary data.</text>
</comment>
<feature type="transmembrane region" description="Helical" evidence="6">
    <location>
        <begin position="123"/>
        <end position="144"/>
    </location>
</feature>
<dbReference type="PANTHER" id="PTHR43791:SF47">
    <property type="entry name" value="MAJOR FACILITATOR SUPERFAMILY (MFS) PROFILE DOMAIN-CONTAINING PROTEIN-RELATED"/>
    <property type="match status" value="1"/>
</dbReference>
<feature type="transmembrane region" description="Helical" evidence="6">
    <location>
        <begin position="48"/>
        <end position="65"/>
    </location>
</feature>
<feature type="transmembrane region" description="Helical" evidence="6">
    <location>
        <begin position="164"/>
        <end position="181"/>
    </location>
</feature>
<keyword evidence="5 6" id="KW-0472">Membrane</keyword>
<reference evidence="7 8" key="1">
    <citation type="submission" date="2018-01" db="EMBL/GenBank/DDBJ databases">
        <title>Genome characterization of the sugarcane-associated fungus Trichoderma ghanense CCMA-1212 and their application in lignocelulose bioconversion.</title>
        <authorList>
            <person name="Steindorff A.S."/>
            <person name="Mendes T.D."/>
            <person name="Vilela E.S.D."/>
            <person name="Rodrigues D.S."/>
            <person name="Formighieri E.F."/>
            <person name="Melo I.S."/>
            <person name="Favaro L.C.L."/>
        </authorList>
    </citation>
    <scope>NUCLEOTIDE SEQUENCE [LARGE SCALE GENOMIC DNA]</scope>
    <source>
        <strain evidence="7 8">CCMA-1212</strain>
    </source>
</reference>
<keyword evidence="2" id="KW-0813">Transport</keyword>
<dbReference type="RefSeq" id="XP_073556264.1">
    <property type="nucleotide sequence ID" value="XM_073705279.1"/>
</dbReference>
<evidence type="ECO:0000256" key="5">
    <source>
        <dbReference type="ARBA" id="ARBA00023136"/>
    </source>
</evidence>
<dbReference type="GeneID" id="300579729"/>
<dbReference type="PANTHER" id="PTHR43791">
    <property type="entry name" value="PERMEASE-RELATED"/>
    <property type="match status" value="1"/>
</dbReference>
<evidence type="ECO:0000256" key="6">
    <source>
        <dbReference type="SAM" id="Phobius"/>
    </source>
</evidence>
<evidence type="ECO:0000256" key="1">
    <source>
        <dbReference type="ARBA" id="ARBA00004141"/>
    </source>
</evidence>
<proteinExistence type="predicted"/>
<accession>A0ABY2GVT6</accession>